<proteinExistence type="predicted"/>
<name>A0A0D2NWM4_HYPSF</name>
<organism evidence="2 3">
    <name type="scientific">Hypholoma sublateritium (strain FD-334 SS-4)</name>
    <dbReference type="NCBI Taxonomy" id="945553"/>
    <lineage>
        <taxon>Eukaryota</taxon>
        <taxon>Fungi</taxon>
        <taxon>Dikarya</taxon>
        <taxon>Basidiomycota</taxon>
        <taxon>Agaricomycotina</taxon>
        <taxon>Agaricomycetes</taxon>
        <taxon>Agaricomycetidae</taxon>
        <taxon>Agaricales</taxon>
        <taxon>Agaricineae</taxon>
        <taxon>Strophariaceae</taxon>
        <taxon>Hypholoma</taxon>
    </lineage>
</organism>
<dbReference type="Proteomes" id="UP000054270">
    <property type="component" value="Unassembled WGS sequence"/>
</dbReference>
<dbReference type="AlphaFoldDB" id="A0A0D2NWM4"/>
<feature type="non-terminal residue" evidence="2">
    <location>
        <position position="1"/>
    </location>
</feature>
<dbReference type="EMBL" id="KN817824">
    <property type="protein sequence ID" value="KJA12955.1"/>
    <property type="molecule type" value="Genomic_DNA"/>
</dbReference>
<keyword evidence="3" id="KW-1185">Reference proteome</keyword>
<sequence length="70" mass="7794">EKAHVLSHAFVRRALETHLGGLQSEISHLYYAQMRLHKATNDSEALVEKNGAHPEVTPKVQDPPAPWLTA</sequence>
<feature type="compositionally biased region" description="Pro residues" evidence="1">
    <location>
        <begin position="61"/>
        <end position="70"/>
    </location>
</feature>
<dbReference type="STRING" id="945553.A0A0D2NWM4"/>
<protein>
    <submittedName>
        <fullName evidence="2">Uncharacterized protein</fullName>
    </submittedName>
</protein>
<gene>
    <name evidence="2" type="ORF">HYPSUDRAFT_102574</name>
</gene>
<evidence type="ECO:0000313" key="2">
    <source>
        <dbReference type="EMBL" id="KJA12955.1"/>
    </source>
</evidence>
<evidence type="ECO:0000313" key="3">
    <source>
        <dbReference type="Proteomes" id="UP000054270"/>
    </source>
</evidence>
<feature type="region of interest" description="Disordered" evidence="1">
    <location>
        <begin position="45"/>
        <end position="70"/>
    </location>
</feature>
<reference evidence="3" key="1">
    <citation type="submission" date="2014-04" db="EMBL/GenBank/DDBJ databases">
        <title>Evolutionary Origins and Diversification of the Mycorrhizal Mutualists.</title>
        <authorList>
            <consortium name="DOE Joint Genome Institute"/>
            <consortium name="Mycorrhizal Genomics Consortium"/>
            <person name="Kohler A."/>
            <person name="Kuo A."/>
            <person name="Nagy L.G."/>
            <person name="Floudas D."/>
            <person name="Copeland A."/>
            <person name="Barry K.W."/>
            <person name="Cichocki N."/>
            <person name="Veneault-Fourrey C."/>
            <person name="LaButti K."/>
            <person name="Lindquist E.A."/>
            <person name="Lipzen A."/>
            <person name="Lundell T."/>
            <person name="Morin E."/>
            <person name="Murat C."/>
            <person name="Riley R."/>
            <person name="Ohm R."/>
            <person name="Sun H."/>
            <person name="Tunlid A."/>
            <person name="Henrissat B."/>
            <person name="Grigoriev I.V."/>
            <person name="Hibbett D.S."/>
            <person name="Martin F."/>
        </authorList>
    </citation>
    <scope>NUCLEOTIDE SEQUENCE [LARGE SCALE GENOMIC DNA]</scope>
    <source>
        <strain evidence="3">FD-334 SS-4</strain>
    </source>
</reference>
<feature type="non-terminal residue" evidence="2">
    <location>
        <position position="70"/>
    </location>
</feature>
<accession>A0A0D2NWM4</accession>
<evidence type="ECO:0000256" key="1">
    <source>
        <dbReference type="SAM" id="MobiDB-lite"/>
    </source>
</evidence>